<evidence type="ECO:0000256" key="4">
    <source>
        <dbReference type="ARBA" id="ARBA00023152"/>
    </source>
</evidence>
<keyword evidence="3" id="KW-0312">Gluconeogenesis</keyword>
<dbReference type="PRINTS" id="PR00662">
    <property type="entry name" value="G6PISOMERASE"/>
</dbReference>
<evidence type="ECO:0000256" key="3">
    <source>
        <dbReference type="ARBA" id="ARBA00022432"/>
    </source>
</evidence>
<dbReference type="GO" id="GO:0097367">
    <property type="term" value="F:carbohydrate derivative binding"/>
    <property type="evidence" value="ECO:0007669"/>
    <property type="project" value="InterPro"/>
</dbReference>
<dbReference type="Gene3D" id="3.40.50.10490">
    <property type="entry name" value="Glucose-6-phosphate isomerase like protein, domain 1"/>
    <property type="match status" value="3"/>
</dbReference>
<dbReference type="InterPro" id="IPR001672">
    <property type="entry name" value="G6P_Isomerase"/>
</dbReference>
<dbReference type="GO" id="GO:0051156">
    <property type="term" value="P:glucose 6-phosphate metabolic process"/>
    <property type="evidence" value="ECO:0007669"/>
    <property type="project" value="TreeGrafter"/>
</dbReference>
<dbReference type="CDD" id="cd05015">
    <property type="entry name" value="SIS_PGI_1"/>
    <property type="match status" value="1"/>
</dbReference>
<evidence type="ECO:0000256" key="5">
    <source>
        <dbReference type="ARBA" id="ARBA00023235"/>
    </source>
</evidence>
<dbReference type="InterPro" id="IPR035476">
    <property type="entry name" value="SIS_PGI_1"/>
</dbReference>
<comment type="pathway">
    <text evidence="1">Carbohydrate degradation; glycolysis; D-glyceraldehyde 3-phosphate and glycerone phosphate from D-glucose: step 2/4.</text>
</comment>
<keyword evidence="5" id="KW-0413">Isomerase</keyword>
<comment type="similarity">
    <text evidence="2">Belongs to the GPI family.</text>
</comment>
<dbReference type="PANTHER" id="PTHR11469:SF1">
    <property type="entry name" value="GLUCOSE-6-PHOSPHATE ISOMERASE"/>
    <property type="match status" value="1"/>
</dbReference>
<name>A0A0F9IWM0_9ZZZZ</name>
<evidence type="ECO:0000256" key="1">
    <source>
        <dbReference type="ARBA" id="ARBA00004926"/>
    </source>
</evidence>
<dbReference type="EMBL" id="LAZR01019717">
    <property type="protein sequence ID" value="KKL91487.1"/>
    <property type="molecule type" value="Genomic_DNA"/>
</dbReference>
<proteinExistence type="inferred from homology"/>
<evidence type="ECO:0000256" key="2">
    <source>
        <dbReference type="ARBA" id="ARBA00006604"/>
    </source>
</evidence>
<comment type="caution">
    <text evidence="7">The sequence shown here is derived from an EMBL/GenBank/DDBJ whole genome shotgun (WGS) entry which is preliminary data.</text>
</comment>
<dbReference type="GO" id="GO:0004347">
    <property type="term" value="F:glucose-6-phosphate isomerase activity"/>
    <property type="evidence" value="ECO:0007669"/>
    <property type="project" value="UniProtKB-EC"/>
</dbReference>
<dbReference type="PROSITE" id="PS51463">
    <property type="entry name" value="P_GLUCOSE_ISOMERASE_3"/>
    <property type="match status" value="1"/>
</dbReference>
<dbReference type="PROSITE" id="PS00765">
    <property type="entry name" value="P_GLUCOSE_ISOMERASE_1"/>
    <property type="match status" value="1"/>
</dbReference>
<dbReference type="InterPro" id="IPR018189">
    <property type="entry name" value="Phosphoglucose_isomerase_CS"/>
</dbReference>
<feature type="non-terminal residue" evidence="7">
    <location>
        <position position="315"/>
    </location>
</feature>
<dbReference type="PANTHER" id="PTHR11469">
    <property type="entry name" value="GLUCOSE-6-PHOSPHATE ISOMERASE"/>
    <property type="match status" value="1"/>
</dbReference>
<dbReference type="AlphaFoldDB" id="A0A0F9IWM0"/>
<dbReference type="Pfam" id="PF00342">
    <property type="entry name" value="PGI"/>
    <property type="match status" value="1"/>
</dbReference>
<sequence length="315" mass="34224">MTFNSSRPSPTTLPAWHELLNLKESILKQSILGLFNKNPARSKKLSIQHDELFLDYSKNLVDDQVMASLLALANQSSLSAHTEAMFTGELVNTTEQKAALHPALRGKAEDNYTLNGTPVHEQVKLALSQVSSISDQIRQGKWLGATGKAMTDIIHLGVGGSELGPRMACQALQAYAHPDIKIHFVSNVDGAEILSTLKGLNPETTLIIIASKSFATEETMLNAQSALDWLEAALGLSHVQSSTHVIGITANRDNALAFGIDPSQILEFQEWVGGRYSLWSSIGLSIAICIGYTNFESILSGAREMDIHFKTSVIL</sequence>
<evidence type="ECO:0000313" key="7">
    <source>
        <dbReference type="EMBL" id="KKL91487.1"/>
    </source>
</evidence>
<protein>
    <recommendedName>
        <fullName evidence="8">Glucose-6-phosphate isomerase</fullName>
    </recommendedName>
</protein>
<evidence type="ECO:0008006" key="8">
    <source>
        <dbReference type="Google" id="ProtNLM"/>
    </source>
</evidence>
<dbReference type="SUPFAM" id="SSF53697">
    <property type="entry name" value="SIS domain"/>
    <property type="match status" value="1"/>
</dbReference>
<dbReference type="UniPathway" id="UPA00109">
    <property type="reaction ID" value="UER00181"/>
</dbReference>
<gene>
    <name evidence="7" type="ORF">LCGC14_1894190</name>
</gene>
<comment type="catalytic activity">
    <reaction evidence="6">
        <text>alpha-D-glucose 6-phosphate = beta-D-fructose 6-phosphate</text>
        <dbReference type="Rhea" id="RHEA:11816"/>
        <dbReference type="ChEBI" id="CHEBI:57634"/>
        <dbReference type="ChEBI" id="CHEBI:58225"/>
        <dbReference type="EC" id="5.3.1.9"/>
    </reaction>
</comment>
<accession>A0A0F9IWM0</accession>
<organism evidence="7">
    <name type="scientific">marine sediment metagenome</name>
    <dbReference type="NCBI Taxonomy" id="412755"/>
    <lineage>
        <taxon>unclassified sequences</taxon>
        <taxon>metagenomes</taxon>
        <taxon>ecological metagenomes</taxon>
    </lineage>
</organism>
<keyword evidence="4" id="KW-0324">Glycolysis</keyword>
<dbReference type="GO" id="GO:0005829">
    <property type="term" value="C:cytosol"/>
    <property type="evidence" value="ECO:0007669"/>
    <property type="project" value="TreeGrafter"/>
</dbReference>
<dbReference type="InterPro" id="IPR046348">
    <property type="entry name" value="SIS_dom_sf"/>
</dbReference>
<dbReference type="GO" id="GO:0006096">
    <property type="term" value="P:glycolytic process"/>
    <property type="evidence" value="ECO:0007669"/>
    <property type="project" value="UniProtKB-UniPathway"/>
</dbReference>
<evidence type="ECO:0000256" key="6">
    <source>
        <dbReference type="ARBA" id="ARBA00029321"/>
    </source>
</evidence>
<dbReference type="GO" id="GO:0048029">
    <property type="term" value="F:monosaccharide binding"/>
    <property type="evidence" value="ECO:0007669"/>
    <property type="project" value="TreeGrafter"/>
</dbReference>
<dbReference type="GO" id="GO:0006094">
    <property type="term" value="P:gluconeogenesis"/>
    <property type="evidence" value="ECO:0007669"/>
    <property type="project" value="UniProtKB-KW"/>
</dbReference>
<reference evidence="7" key="1">
    <citation type="journal article" date="2015" name="Nature">
        <title>Complex archaea that bridge the gap between prokaryotes and eukaryotes.</title>
        <authorList>
            <person name="Spang A."/>
            <person name="Saw J.H."/>
            <person name="Jorgensen S.L."/>
            <person name="Zaremba-Niedzwiedzka K."/>
            <person name="Martijn J."/>
            <person name="Lind A.E."/>
            <person name="van Eijk R."/>
            <person name="Schleper C."/>
            <person name="Guy L."/>
            <person name="Ettema T.J."/>
        </authorList>
    </citation>
    <scope>NUCLEOTIDE SEQUENCE</scope>
</reference>